<keyword evidence="2" id="KW-1185">Reference proteome</keyword>
<comment type="caution">
    <text evidence="1">The sequence shown here is derived from an EMBL/GenBank/DDBJ whole genome shotgun (WGS) entry which is preliminary data.</text>
</comment>
<sequence>MNESQKTEAILKDIDELFVFIHDLIDAQKLNLDDQYQRINYTYFKMFCCHFESICILTANNHFSSAILLMRTVLELFVKSFYFEFIEKEKDSCVEDFLDGKKDFPNFFLMTKALEEYTHVSFGDFKESFKQFTKSGLASYEKFSFFSHGRGEILKAFYKHNKISYTTEQVSDVLLTAKGLFEQLSLLLFFTQNKPHDVGLLLKKIKDLTNR</sequence>
<dbReference type="Proteomes" id="UP000217830">
    <property type="component" value="Unassembled WGS sequence"/>
</dbReference>
<gene>
    <name evidence="1" type="ORF">CKQ80_12230</name>
</gene>
<reference evidence="1 2" key="1">
    <citation type="submission" date="2017-08" db="EMBL/GenBank/DDBJ databases">
        <title>Draft Genome Sequence of Pseudomonas moraviensis TYU6, isolated from Taxus cuspidata by using PacBio Single-Molecule Real-Time Technology.</title>
        <authorList>
            <person name="Baek K.-H."/>
            <person name="Mishra A.K."/>
        </authorList>
    </citation>
    <scope>NUCLEOTIDE SEQUENCE [LARGE SCALE GENOMIC DNA]</scope>
    <source>
        <strain evidence="1 2">TYU6</strain>
    </source>
</reference>
<name>A0A2A2PKY3_9PSED</name>
<organism evidence="1 2">
    <name type="scientific">Pseudomonas moraviensis</name>
    <dbReference type="NCBI Taxonomy" id="321662"/>
    <lineage>
        <taxon>Bacteria</taxon>
        <taxon>Pseudomonadati</taxon>
        <taxon>Pseudomonadota</taxon>
        <taxon>Gammaproteobacteria</taxon>
        <taxon>Pseudomonadales</taxon>
        <taxon>Pseudomonadaceae</taxon>
        <taxon>Pseudomonas</taxon>
    </lineage>
</organism>
<protein>
    <submittedName>
        <fullName evidence="1">Uncharacterized protein</fullName>
    </submittedName>
</protein>
<dbReference type="RefSeq" id="WP_095667796.1">
    <property type="nucleotide sequence ID" value="NZ_NRSS01000001.1"/>
</dbReference>
<evidence type="ECO:0000313" key="1">
    <source>
        <dbReference type="EMBL" id="PAW56043.1"/>
    </source>
</evidence>
<dbReference type="AlphaFoldDB" id="A0A2A2PKY3"/>
<proteinExistence type="predicted"/>
<accession>A0A2A2PKY3</accession>
<dbReference type="EMBL" id="NRST01000001">
    <property type="protein sequence ID" value="PAW56043.1"/>
    <property type="molecule type" value="Genomic_DNA"/>
</dbReference>
<evidence type="ECO:0000313" key="2">
    <source>
        <dbReference type="Proteomes" id="UP000217830"/>
    </source>
</evidence>